<dbReference type="Pfam" id="PF09084">
    <property type="entry name" value="NMT1"/>
    <property type="match status" value="1"/>
</dbReference>
<feature type="domain" description="PAC" evidence="15">
    <location>
        <begin position="439"/>
        <end position="492"/>
    </location>
</feature>
<evidence type="ECO:0000313" key="17">
    <source>
        <dbReference type="Proteomes" id="UP000184171"/>
    </source>
</evidence>
<evidence type="ECO:0000256" key="3">
    <source>
        <dbReference type="ARBA" id="ARBA00022553"/>
    </source>
</evidence>
<comment type="catalytic activity">
    <reaction evidence="1">
        <text>ATP + protein L-histidine = ADP + protein N-phospho-L-histidine.</text>
        <dbReference type="EC" id="2.7.13.3"/>
    </reaction>
</comment>
<dbReference type="SMART" id="SM00388">
    <property type="entry name" value="HisKA"/>
    <property type="match status" value="1"/>
</dbReference>
<dbReference type="GO" id="GO:0000155">
    <property type="term" value="F:phosphorelay sensor kinase activity"/>
    <property type="evidence" value="ECO:0007669"/>
    <property type="project" value="InterPro"/>
</dbReference>
<feature type="domain" description="PAS" evidence="14">
    <location>
        <begin position="493"/>
        <end position="548"/>
    </location>
</feature>
<dbReference type="Pfam" id="PF00072">
    <property type="entry name" value="Response_reg"/>
    <property type="match status" value="1"/>
</dbReference>
<feature type="domain" description="Response regulatory" evidence="13">
    <location>
        <begin position="883"/>
        <end position="999"/>
    </location>
</feature>
<dbReference type="InterPro" id="IPR011006">
    <property type="entry name" value="CheY-like_superfamily"/>
</dbReference>
<dbReference type="OrthoDB" id="9813024at2"/>
<keyword evidence="6" id="KW-0418">Kinase</keyword>
<dbReference type="NCBIfam" id="TIGR00229">
    <property type="entry name" value="sensory_box"/>
    <property type="match status" value="2"/>
</dbReference>
<dbReference type="SMART" id="SM00086">
    <property type="entry name" value="PAC"/>
    <property type="match status" value="1"/>
</dbReference>
<dbReference type="SUPFAM" id="SSF52172">
    <property type="entry name" value="CheY-like"/>
    <property type="match status" value="1"/>
</dbReference>
<evidence type="ECO:0000256" key="6">
    <source>
        <dbReference type="ARBA" id="ARBA00022777"/>
    </source>
</evidence>
<proteinExistence type="predicted"/>
<evidence type="ECO:0000259" key="12">
    <source>
        <dbReference type="PROSITE" id="PS50109"/>
    </source>
</evidence>
<dbReference type="PANTHER" id="PTHR43065:SF46">
    <property type="entry name" value="C4-DICARBOXYLATE TRANSPORT SENSOR PROTEIN DCTB"/>
    <property type="match status" value="1"/>
</dbReference>
<reference evidence="16 17" key="1">
    <citation type="submission" date="2016-11" db="EMBL/GenBank/DDBJ databases">
        <authorList>
            <person name="Jaros S."/>
            <person name="Januszkiewicz K."/>
            <person name="Wedrychowicz H."/>
        </authorList>
    </citation>
    <scope>NUCLEOTIDE SEQUENCE [LARGE SCALE GENOMIC DNA]</scope>
    <source>
        <strain evidence="16 17">DSM 5091</strain>
    </source>
</reference>
<evidence type="ECO:0000259" key="14">
    <source>
        <dbReference type="PROSITE" id="PS50112"/>
    </source>
</evidence>
<dbReference type="PRINTS" id="PR00344">
    <property type="entry name" value="BCTRLSENSOR"/>
</dbReference>
<dbReference type="InterPro" id="IPR004358">
    <property type="entry name" value="Sig_transdc_His_kin-like_C"/>
</dbReference>
<keyword evidence="11" id="KW-0812">Transmembrane</keyword>
<evidence type="ECO:0000256" key="7">
    <source>
        <dbReference type="ARBA" id="ARBA00022840"/>
    </source>
</evidence>
<dbReference type="SUPFAM" id="SSF47384">
    <property type="entry name" value="Homodimeric domain of signal transducing histidine kinase"/>
    <property type="match status" value="1"/>
</dbReference>
<dbReference type="SMART" id="SM00448">
    <property type="entry name" value="REC"/>
    <property type="match status" value="1"/>
</dbReference>
<evidence type="ECO:0000256" key="1">
    <source>
        <dbReference type="ARBA" id="ARBA00000085"/>
    </source>
</evidence>
<dbReference type="PROSITE" id="PS50110">
    <property type="entry name" value="RESPONSE_REGULATORY"/>
    <property type="match status" value="1"/>
</dbReference>
<dbReference type="Gene3D" id="1.10.287.130">
    <property type="match status" value="1"/>
</dbReference>
<dbReference type="Gene3D" id="3.40.190.10">
    <property type="entry name" value="Periplasmic binding protein-like II"/>
    <property type="match status" value="2"/>
</dbReference>
<keyword evidence="8" id="KW-0902">Two-component regulatory system</keyword>
<dbReference type="Proteomes" id="UP000184171">
    <property type="component" value="Unassembled WGS sequence"/>
</dbReference>
<organism evidence="16 17">
    <name type="scientific">Malonomonas rubra DSM 5091</name>
    <dbReference type="NCBI Taxonomy" id="1122189"/>
    <lineage>
        <taxon>Bacteria</taxon>
        <taxon>Pseudomonadati</taxon>
        <taxon>Thermodesulfobacteriota</taxon>
        <taxon>Desulfuromonadia</taxon>
        <taxon>Desulfuromonadales</taxon>
        <taxon>Geopsychrobacteraceae</taxon>
        <taxon>Malonomonas</taxon>
    </lineage>
</organism>
<evidence type="ECO:0000256" key="5">
    <source>
        <dbReference type="ARBA" id="ARBA00022741"/>
    </source>
</evidence>
<dbReference type="InterPro" id="IPR001789">
    <property type="entry name" value="Sig_transdc_resp-reg_receiver"/>
</dbReference>
<dbReference type="CDD" id="cd00130">
    <property type="entry name" value="PAS"/>
    <property type="match status" value="2"/>
</dbReference>
<keyword evidence="5" id="KW-0547">Nucleotide-binding</keyword>
<evidence type="ECO:0000256" key="11">
    <source>
        <dbReference type="SAM" id="Phobius"/>
    </source>
</evidence>
<dbReference type="PANTHER" id="PTHR43065">
    <property type="entry name" value="SENSOR HISTIDINE KINASE"/>
    <property type="match status" value="1"/>
</dbReference>
<dbReference type="InterPro" id="IPR035965">
    <property type="entry name" value="PAS-like_dom_sf"/>
</dbReference>
<evidence type="ECO:0000256" key="10">
    <source>
        <dbReference type="SAM" id="Coils"/>
    </source>
</evidence>
<dbReference type="EC" id="2.7.13.3" evidence="2"/>
<feature type="coiled-coil region" evidence="10">
    <location>
        <begin position="344"/>
        <end position="378"/>
    </location>
</feature>
<dbReference type="InterPro" id="IPR005467">
    <property type="entry name" value="His_kinase_dom"/>
</dbReference>
<dbReference type="STRING" id="1122189.SAMN02745165_03353"/>
<dbReference type="CDD" id="cd00156">
    <property type="entry name" value="REC"/>
    <property type="match status" value="1"/>
</dbReference>
<dbReference type="InterPro" id="IPR036890">
    <property type="entry name" value="HATPase_C_sf"/>
</dbReference>
<dbReference type="InterPro" id="IPR001610">
    <property type="entry name" value="PAC"/>
</dbReference>
<dbReference type="RefSeq" id="WP_072909883.1">
    <property type="nucleotide sequence ID" value="NZ_FQZT01000020.1"/>
</dbReference>
<dbReference type="InterPro" id="IPR000700">
    <property type="entry name" value="PAS-assoc_C"/>
</dbReference>
<dbReference type="InterPro" id="IPR003594">
    <property type="entry name" value="HATPase_dom"/>
</dbReference>
<evidence type="ECO:0000313" key="16">
    <source>
        <dbReference type="EMBL" id="SHJ85449.1"/>
    </source>
</evidence>
<evidence type="ECO:0000259" key="13">
    <source>
        <dbReference type="PROSITE" id="PS50110"/>
    </source>
</evidence>
<feature type="domain" description="Histidine kinase" evidence="12">
    <location>
        <begin position="639"/>
        <end position="864"/>
    </location>
</feature>
<keyword evidence="7" id="KW-0067">ATP-binding</keyword>
<dbReference type="SMART" id="SM00387">
    <property type="entry name" value="HATPase_c"/>
    <property type="match status" value="1"/>
</dbReference>
<keyword evidence="11" id="KW-1133">Transmembrane helix</keyword>
<dbReference type="SUPFAM" id="SSF53850">
    <property type="entry name" value="Periplasmic binding protein-like II"/>
    <property type="match status" value="1"/>
</dbReference>
<dbReference type="SUPFAM" id="SSF55874">
    <property type="entry name" value="ATPase domain of HSP90 chaperone/DNA topoisomerase II/histidine kinase"/>
    <property type="match status" value="1"/>
</dbReference>
<dbReference type="InterPro" id="IPR003661">
    <property type="entry name" value="HisK_dim/P_dom"/>
</dbReference>
<evidence type="ECO:0000256" key="8">
    <source>
        <dbReference type="ARBA" id="ARBA00023012"/>
    </source>
</evidence>
<dbReference type="SUPFAM" id="SSF55785">
    <property type="entry name" value="PYP-like sensor domain (PAS domain)"/>
    <property type="match status" value="2"/>
</dbReference>
<dbReference type="AlphaFoldDB" id="A0A1M6MPU8"/>
<dbReference type="EMBL" id="FQZT01000020">
    <property type="protein sequence ID" value="SHJ85449.1"/>
    <property type="molecule type" value="Genomic_DNA"/>
</dbReference>
<keyword evidence="17" id="KW-1185">Reference proteome</keyword>
<keyword evidence="3 9" id="KW-0597">Phosphoprotein</keyword>
<dbReference type="InterPro" id="IPR015168">
    <property type="entry name" value="SsuA/THI5"/>
</dbReference>
<accession>A0A1M6MPU8</accession>
<sequence>MFLLRRTLYRYIFITTLLLGCSLPAYAKEIILQLPWHHQFQFAGYYMAKELGYYRNAGLDVKIQDVSKSKDVVGSVISGQAHFAISSSGLLIEHSLGKPVVAVATILQNSPAVFLTRKDSGIRSADDLIGKKVMLAPGHKSLSLLVLLQQRQLSEKIIKQKTSYNLDSLLNGETDAFNAYYTNEPFLAAEKGQDVNVIKPQDYGIHFYGDTLFTSEAFLRQRPKDVESFRLATIEGWRYAMSHQGEAIELLKNVYGVEKSIAALRFEAEAIFEVMNPEQVEIGQMDMARWAQISHYLIASGHLPPSFHLTESFLYQPPRKFDWQGHYPSLLAIGLVFFLLLVLVSMLFRANQRTKNALKQLQANEERLREALDAVSDGIWDWNVKTSHASIDRRSKEMFGLDPDEEYGPEEIFTQIDPDDLPHIQAALQDHIKGHKDSYDHSFRVHRSDGTTRWVRGRGRVIERDHNNNPIRLIGTNTDITEQVLADERQRRSERRFRQMIEQVSGISIQGYNEQRQVIYWNKASEELYGYSATEALGRRLEELIIPEPMREAVIQKVTDWVEKEIEIPAGELLLIGKDGQKVPVFSSHVMNETPDGKEMFCIDIDLKPLKEAEKRRLELEEQLRQTYKMEAIGTMAGGIAHDFNNHLAIILGNAELATLKMAQESPLRTYLEQIKTTANRSKELVRQILLYSRRSDHDLKPVRLSLVIEETLKMLRPTIPSSVQIDLQIANDAAPLLIAADSTQLQQILINLSSNAIHGMNEKGILKIELHKTELTASDLQMKENLLPGQYLQLTVSDNGCGIPPQILEKIFDPFFTTKDIDKGTGMGLAVVHGIVESHNGMIKAASAEGEGSCFTIYLPTIKSTEKRKLLQASPLPTGNERILILDDEESLASLCAEILAEYGYQTHFETSSNRVLQLFREDPQKYDLLISDQTMPELSGSELAKQLLQLRPNLPIILCTGYSAKVSPEEAEQLGLHSFCFKPLDTDQLVKTVRKALDDKN</sequence>
<dbReference type="SMART" id="SM00091">
    <property type="entry name" value="PAS"/>
    <property type="match status" value="2"/>
</dbReference>
<evidence type="ECO:0000256" key="4">
    <source>
        <dbReference type="ARBA" id="ARBA00022679"/>
    </source>
</evidence>
<evidence type="ECO:0000256" key="2">
    <source>
        <dbReference type="ARBA" id="ARBA00012438"/>
    </source>
</evidence>
<keyword evidence="11" id="KW-0472">Membrane</keyword>
<evidence type="ECO:0000259" key="15">
    <source>
        <dbReference type="PROSITE" id="PS50113"/>
    </source>
</evidence>
<keyword evidence="10" id="KW-0175">Coiled coil</keyword>
<dbReference type="Pfam" id="PF13426">
    <property type="entry name" value="PAS_9"/>
    <property type="match status" value="1"/>
</dbReference>
<dbReference type="Gene3D" id="3.40.50.2300">
    <property type="match status" value="1"/>
</dbReference>
<dbReference type="PROSITE" id="PS50109">
    <property type="entry name" value="HIS_KIN"/>
    <property type="match status" value="1"/>
</dbReference>
<evidence type="ECO:0000256" key="9">
    <source>
        <dbReference type="PROSITE-ProRule" id="PRU00169"/>
    </source>
</evidence>
<dbReference type="Gene3D" id="3.30.450.20">
    <property type="entry name" value="PAS domain"/>
    <property type="match status" value="2"/>
</dbReference>
<dbReference type="Gene3D" id="3.30.565.10">
    <property type="entry name" value="Histidine kinase-like ATPase, C-terminal domain"/>
    <property type="match status" value="1"/>
</dbReference>
<dbReference type="Pfam" id="PF08447">
    <property type="entry name" value="PAS_3"/>
    <property type="match status" value="1"/>
</dbReference>
<dbReference type="InterPro" id="IPR036097">
    <property type="entry name" value="HisK_dim/P_sf"/>
</dbReference>
<dbReference type="Pfam" id="PF02518">
    <property type="entry name" value="HATPase_c"/>
    <property type="match status" value="1"/>
</dbReference>
<dbReference type="GO" id="GO:0005524">
    <property type="term" value="F:ATP binding"/>
    <property type="evidence" value="ECO:0007669"/>
    <property type="project" value="UniProtKB-KW"/>
</dbReference>
<protein>
    <recommendedName>
        <fullName evidence="2">histidine kinase</fullName>
        <ecNumber evidence="2">2.7.13.3</ecNumber>
    </recommendedName>
</protein>
<keyword evidence="4" id="KW-0808">Transferase</keyword>
<dbReference type="Pfam" id="PF00512">
    <property type="entry name" value="HisKA"/>
    <property type="match status" value="1"/>
</dbReference>
<name>A0A1M6MPU8_MALRU</name>
<gene>
    <name evidence="16" type="ORF">SAMN02745165_03353</name>
</gene>
<dbReference type="PROSITE" id="PS50113">
    <property type="entry name" value="PAC"/>
    <property type="match status" value="1"/>
</dbReference>
<dbReference type="InterPro" id="IPR000014">
    <property type="entry name" value="PAS"/>
</dbReference>
<feature type="domain" description="PAS" evidence="14">
    <location>
        <begin position="364"/>
        <end position="435"/>
    </location>
</feature>
<feature type="modified residue" description="4-aspartylphosphate" evidence="9">
    <location>
        <position position="934"/>
    </location>
</feature>
<dbReference type="InterPro" id="IPR013655">
    <property type="entry name" value="PAS_fold_3"/>
</dbReference>
<feature type="transmembrane region" description="Helical" evidence="11">
    <location>
        <begin position="327"/>
        <end position="348"/>
    </location>
</feature>
<dbReference type="CDD" id="cd00082">
    <property type="entry name" value="HisKA"/>
    <property type="match status" value="1"/>
</dbReference>
<dbReference type="PROSITE" id="PS51257">
    <property type="entry name" value="PROKAR_LIPOPROTEIN"/>
    <property type="match status" value="1"/>
</dbReference>
<dbReference type="PROSITE" id="PS50112">
    <property type="entry name" value="PAS"/>
    <property type="match status" value="2"/>
</dbReference>